<dbReference type="NCBIfam" id="TIGR03816">
    <property type="entry name" value="tadE_like_DECH"/>
    <property type="match status" value="1"/>
</dbReference>
<evidence type="ECO:0000313" key="3">
    <source>
        <dbReference type="EMBL" id="MBO4142099.1"/>
    </source>
</evidence>
<accession>A0AAW4JKV2</accession>
<proteinExistence type="predicted"/>
<reference evidence="3" key="1">
    <citation type="submission" date="2021-03" db="EMBL/GenBank/DDBJ databases">
        <title>X isolated from Micromonospora tulbaghiae.</title>
        <authorList>
            <person name="Stennett H.L."/>
        </authorList>
    </citation>
    <scope>NUCLEOTIDE SEQUENCE</scope>
    <source>
        <strain evidence="3">28M1-20</strain>
    </source>
</reference>
<keyword evidence="1" id="KW-0812">Transmembrane</keyword>
<keyword evidence="1" id="KW-0472">Membrane</keyword>
<feature type="domain" description="Putative Flp pilus-assembly TadG-like N-terminal" evidence="2">
    <location>
        <begin position="22"/>
        <end position="67"/>
    </location>
</feature>
<dbReference type="AlphaFoldDB" id="A0AAW4JKV2"/>
<gene>
    <name evidence="3" type="ORF">J5U46_18250</name>
</gene>
<dbReference type="InterPro" id="IPR028087">
    <property type="entry name" value="Tad_N"/>
</dbReference>
<dbReference type="EMBL" id="JAGFVQ010000035">
    <property type="protein sequence ID" value="MBO4142099.1"/>
    <property type="molecule type" value="Genomic_DNA"/>
</dbReference>
<evidence type="ECO:0000313" key="4">
    <source>
        <dbReference type="Proteomes" id="UP000669887"/>
    </source>
</evidence>
<dbReference type="RefSeq" id="WP_151499783.1">
    <property type="nucleotide sequence ID" value="NZ_JAGFVQ010000035.1"/>
</dbReference>
<comment type="caution">
    <text evidence="3">The sequence shown here is derived from an EMBL/GenBank/DDBJ whole genome shotgun (WGS) entry which is preliminary data.</text>
</comment>
<keyword evidence="1" id="KW-1133">Transmembrane helix</keyword>
<sequence>MGSGPEESGEPVGRTPSADRGGATVCLLAIGLVFVLVGVFGAALGAARCARHQARNAADFGALAGAGQVLDGADAACARAADLVSANGGRMTGCRADGLDLIVTARVRVAPLPGLTRDATATSRAGPARS</sequence>
<dbReference type="Proteomes" id="UP000669887">
    <property type="component" value="Unassembled WGS sequence"/>
</dbReference>
<name>A0AAW4JKV2_9ACTN</name>
<protein>
    <submittedName>
        <fullName evidence="3">Flp pilus-assembly TadE/G-like family protein</fullName>
    </submittedName>
</protein>
<evidence type="ECO:0000259" key="2">
    <source>
        <dbReference type="Pfam" id="PF13400"/>
    </source>
</evidence>
<evidence type="ECO:0000256" key="1">
    <source>
        <dbReference type="SAM" id="Phobius"/>
    </source>
</evidence>
<feature type="transmembrane region" description="Helical" evidence="1">
    <location>
        <begin position="22"/>
        <end position="47"/>
    </location>
</feature>
<dbReference type="InterPro" id="IPR021202">
    <property type="entry name" value="Rv3654c-like"/>
</dbReference>
<dbReference type="Pfam" id="PF13400">
    <property type="entry name" value="Tad"/>
    <property type="match status" value="1"/>
</dbReference>
<organism evidence="3 4">
    <name type="scientific">Micromonospora tulbaghiae</name>
    <dbReference type="NCBI Taxonomy" id="479978"/>
    <lineage>
        <taxon>Bacteria</taxon>
        <taxon>Bacillati</taxon>
        <taxon>Actinomycetota</taxon>
        <taxon>Actinomycetes</taxon>
        <taxon>Micromonosporales</taxon>
        <taxon>Micromonosporaceae</taxon>
        <taxon>Micromonospora</taxon>
    </lineage>
</organism>